<accession>A0AA36BRV4</accession>
<proteinExistence type="predicted"/>
<reference evidence="7" key="1">
    <citation type="submission" date="2023-08" db="EMBL/GenBank/DDBJ databases">
        <authorList>
            <person name="Alioto T."/>
            <person name="Alioto T."/>
            <person name="Gomez Garrido J."/>
        </authorList>
    </citation>
    <scope>NUCLEOTIDE SEQUENCE</scope>
</reference>
<evidence type="ECO:0000256" key="1">
    <source>
        <dbReference type="ARBA" id="ARBA00004141"/>
    </source>
</evidence>
<keyword evidence="3 5" id="KW-1133">Transmembrane helix</keyword>
<dbReference type="InterPro" id="IPR011531">
    <property type="entry name" value="HCO3_transpt-like_TM_dom"/>
</dbReference>
<evidence type="ECO:0000256" key="2">
    <source>
        <dbReference type="ARBA" id="ARBA00022692"/>
    </source>
</evidence>
<evidence type="ECO:0000313" key="7">
    <source>
        <dbReference type="EMBL" id="CAI9739194.1"/>
    </source>
</evidence>
<dbReference type="Pfam" id="PF00955">
    <property type="entry name" value="HCO3_cotransp"/>
    <property type="match status" value="1"/>
</dbReference>
<evidence type="ECO:0000256" key="5">
    <source>
        <dbReference type="SAM" id="Phobius"/>
    </source>
</evidence>
<name>A0AA36BRV4_OCTVU</name>
<feature type="domain" description="Bicarbonate transporter-like transmembrane" evidence="6">
    <location>
        <begin position="1"/>
        <end position="327"/>
    </location>
</feature>
<feature type="transmembrane region" description="Helical" evidence="5">
    <location>
        <begin position="108"/>
        <end position="126"/>
    </location>
</feature>
<sequence>MWTVLILLIVVAFDMSALVKYITRFTEESFACLIAIIFIVEAFDKLADIGIKIAPMNVNPDVPISNNCSCFQNSSLAVANSNNETACNLINGTLKGDGCNPPSYKDNVFLMSILLFLGTFTISMALKMFRAGTCFPTIVRQITSDFAVFIAIIVMSGIDAAVGLDTPKLTVPTKFQPTDPSKRDWVINPISSKNPWWLYIAACLPAMLASILVFLDQQITSVIVNRKENKLVKGGGYHLDMLVVAVLIGLCSLFGLPWYVAATVSALAHIMSLKRESECNAPGERPVFLGVRGLSVLLTSILKIIPMPVLYGVFLYMGVVALSGMQVSIL</sequence>
<feature type="transmembrane region" description="Helical" evidence="5">
    <location>
        <begin position="236"/>
        <end position="260"/>
    </location>
</feature>
<protein>
    <submittedName>
        <fullName evidence="7">Sodium bicarbonate cotransporter 3-like isoform X2</fullName>
    </submittedName>
</protein>
<dbReference type="GO" id="GO:0006820">
    <property type="term" value="P:monoatomic anion transport"/>
    <property type="evidence" value="ECO:0007669"/>
    <property type="project" value="InterPro"/>
</dbReference>
<dbReference type="GO" id="GO:0051453">
    <property type="term" value="P:regulation of intracellular pH"/>
    <property type="evidence" value="ECO:0007669"/>
    <property type="project" value="TreeGrafter"/>
</dbReference>
<keyword evidence="2 5" id="KW-0812">Transmembrane</keyword>
<dbReference type="PRINTS" id="PR01231">
    <property type="entry name" value="HCO3TRNSPORT"/>
</dbReference>
<dbReference type="PANTHER" id="PTHR11453">
    <property type="entry name" value="ANION EXCHANGE PROTEIN"/>
    <property type="match status" value="1"/>
</dbReference>
<feature type="transmembrane region" description="Helical" evidence="5">
    <location>
        <begin position="146"/>
        <end position="164"/>
    </location>
</feature>
<keyword evidence="8" id="KW-1185">Reference proteome</keyword>
<keyword evidence="4 5" id="KW-0472">Membrane</keyword>
<dbReference type="AlphaFoldDB" id="A0AA36BRV4"/>
<dbReference type="EMBL" id="OX597836">
    <property type="protein sequence ID" value="CAI9739194.1"/>
    <property type="molecule type" value="Genomic_DNA"/>
</dbReference>
<dbReference type="GO" id="GO:0005886">
    <property type="term" value="C:plasma membrane"/>
    <property type="evidence" value="ECO:0007669"/>
    <property type="project" value="TreeGrafter"/>
</dbReference>
<evidence type="ECO:0000313" key="8">
    <source>
        <dbReference type="Proteomes" id="UP001162480"/>
    </source>
</evidence>
<dbReference type="GO" id="GO:0008510">
    <property type="term" value="F:sodium:bicarbonate symporter activity"/>
    <property type="evidence" value="ECO:0007669"/>
    <property type="project" value="TreeGrafter"/>
</dbReference>
<gene>
    <name evidence="7" type="ORF">OCTVUL_1B016331</name>
</gene>
<dbReference type="GO" id="GO:0005452">
    <property type="term" value="F:solute:inorganic anion antiporter activity"/>
    <property type="evidence" value="ECO:0007669"/>
    <property type="project" value="InterPro"/>
</dbReference>
<comment type="subcellular location">
    <subcellularLocation>
        <location evidence="1">Membrane</location>
        <topology evidence="1">Multi-pass membrane protein</topology>
    </subcellularLocation>
</comment>
<dbReference type="Proteomes" id="UP001162480">
    <property type="component" value="Chromosome 23"/>
</dbReference>
<dbReference type="InterPro" id="IPR003020">
    <property type="entry name" value="HCO3_transpt_euk"/>
</dbReference>
<feature type="transmembrane region" description="Helical" evidence="5">
    <location>
        <begin position="196"/>
        <end position="215"/>
    </location>
</feature>
<organism evidence="7 8">
    <name type="scientific">Octopus vulgaris</name>
    <name type="common">Common octopus</name>
    <dbReference type="NCBI Taxonomy" id="6645"/>
    <lineage>
        <taxon>Eukaryota</taxon>
        <taxon>Metazoa</taxon>
        <taxon>Spiralia</taxon>
        <taxon>Lophotrochozoa</taxon>
        <taxon>Mollusca</taxon>
        <taxon>Cephalopoda</taxon>
        <taxon>Coleoidea</taxon>
        <taxon>Octopodiformes</taxon>
        <taxon>Octopoda</taxon>
        <taxon>Incirrata</taxon>
        <taxon>Octopodidae</taxon>
        <taxon>Octopus</taxon>
    </lineage>
</organism>
<feature type="transmembrane region" description="Helical" evidence="5">
    <location>
        <begin position="304"/>
        <end position="325"/>
    </location>
</feature>
<evidence type="ECO:0000259" key="6">
    <source>
        <dbReference type="Pfam" id="PF00955"/>
    </source>
</evidence>
<evidence type="ECO:0000256" key="4">
    <source>
        <dbReference type="ARBA" id="ARBA00023136"/>
    </source>
</evidence>
<dbReference type="PANTHER" id="PTHR11453:SF36">
    <property type="entry name" value="ANION EXCHANGE PROTEIN"/>
    <property type="match status" value="1"/>
</dbReference>
<evidence type="ECO:0000256" key="3">
    <source>
        <dbReference type="ARBA" id="ARBA00022989"/>
    </source>
</evidence>